<dbReference type="AlphaFoldDB" id="B8CWG1"/>
<dbReference type="Pfam" id="PF02690">
    <property type="entry name" value="Na_Pi_cotrans"/>
    <property type="match status" value="2"/>
</dbReference>
<evidence type="ECO:0000256" key="2">
    <source>
        <dbReference type="ARBA" id="ARBA00022475"/>
    </source>
</evidence>
<reference evidence="7 8" key="1">
    <citation type="journal article" date="2009" name="PLoS ONE">
        <title>Genome analysis of the anaerobic thermohalophilic bacterium Halothermothrix orenii.</title>
        <authorList>
            <person name="Mavromatis K."/>
            <person name="Ivanova N."/>
            <person name="Anderson I."/>
            <person name="Lykidis A."/>
            <person name="Hooper S.D."/>
            <person name="Sun H."/>
            <person name="Kunin V."/>
            <person name="Lapidus A."/>
            <person name="Hugenholtz P."/>
            <person name="Patel B."/>
            <person name="Kyrpides N.C."/>
        </authorList>
    </citation>
    <scope>NUCLEOTIDE SEQUENCE [LARGE SCALE GENOMIC DNA]</scope>
    <source>
        <strain evidence="8">H 168 / OCM 544 / DSM 9562</strain>
    </source>
</reference>
<keyword evidence="8" id="KW-1185">Reference proteome</keyword>
<name>B8CWG1_HALOH</name>
<dbReference type="Proteomes" id="UP000000719">
    <property type="component" value="Chromosome"/>
</dbReference>
<dbReference type="STRING" id="373903.Hore_08740"/>
<keyword evidence="5 6" id="KW-0472">Membrane</keyword>
<accession>B8CWG1</accession>
<sequence length="308" mass="32917">MLLFLTGLFFFLAGLEGSKKSLTKLALKRVELLLKKLSDNNLLSLLVGVVSTAILQSSSGLTVIVISLIESGYLALKPAVLIIMGANIGTTLTVHLISLPIISYYSCIIISGLVVAIIGLFVNKKVFFGGLSLFCFGTAFAGLHLMTASFDLASSRNIIYNLLAFSRGNYLKGILLGALATGIVQSSSVITAITVSLARVNLINLSDAIAVTLGSNIGTCITGFLASINASIFSKRLAWGHLLFNFIGVLVLLPVIKPFIFLLDSTNTSLARQVANAHTLFNIYNLIIFLPFLNTFISVLRRGLNGDI</sequence>
<dbReference type="GO" id="GO:0005436">
    <property type="term" value="F:sodium:phosphate symporter activity"/>
    <property type="evidence" value="ECO:0007669"/>
    <property type="project" value="InterPro"/>
</dbReference>
<evidence type="ECO:0000256" key="4">
    <source>
        <dbReference type="ARBA" id="ARBA00022989"/>
    </source>
</evidence>
<feature type="transmembrane region" description="Helical" evidence="6">
    <location>
        <begin position="283"/>
        <end position="300"/>
    </location>
</feature>
<feature type="transmembrane region" description="Helical" evidence="6">
    <location>
        <begin position="242"/>
        <end position="263"/>
    </location>
</feature>
<dbReference type="KEGG" id="hor:Hore_08740"/>
<dbReference type="eggNOG" id="COG1283">
    <property type="taxonomic scope" value="Bacteria"/>
</dbReference>
<feature type="transmembrane region" description="Helical" evidence="6">
    <location>
        <begin position="102"/>
        <end position="122"/>
    </location>
</feature>
<feature type="transmembrane region" description="Helical" evidence="6">
    <location>
        <begin position="41"/>
        <end position="69"/>
    </location>
</feature>
<evidence type="ECO:0000256" key="6">
    <source>
        <dbReference type="SAM" id="Phobius"/>
    </source>
</evidence>
<dbReference type="EMBL" id="CP001098">
    <property type="protein sequence ID" value="ACL69630.1"/>
    <property type="molecule type" value="Genomic_DNA"/>
</dbReference>
<dbReference type="PANTHER" id="PTHR10010:SF46">
    <property type="entry name" value="SODIUM-DEPENDENT PHOSPHATE TRANSPORT PROTEIN 2B"/>
    <property type="match status" value="1"/>
</dbReference>
<gene>
    <name evidence="7" type="ordered locus">Hore_08740</name>
</gene>
<proteinExistence type="predicted"/>
<protein>
    <submittedName>
        <fullName evidence="7">Na-cotransporter</fullName>
    </submittedName>
</protein>
<feature type="transmembrane region" description="Helical" evidence="6">
    <location>
        <begin position="128"/>
        <end position="153"/>
    </location>
</feature>
<evidence type="ECO:0000313" key="8">
    <source>
        <dbReference type="Proteomes" id="UP000000719"/>
    </source>
</evidence>
<evidence type="ECO:0000256" key="5">
    <source>
        <dbReference type="ARBA" id="ARBA00023136"/>
    </source>
</evidence>
<keyword evidence="3 6" id="KW-0812">Transmembrane</keyword>
<evidence type="ECO:0000256" key="1">
    <source>
        <dbReference type="ARBA" id="ARBA00004651"/>
    </source>
</evidence>
<comment type="subcellular location">
    <subcellularLocation>
        <location evidence="1">Cell membrane</location>
        <topology evidence="1">Multi-pass membrane protein</topology>
    </subcellularLocation>
</comment>
<dbReference type="GO" id="GO:0005886">
    <property type="term" value="C:plasma membrane"/>
    <property type="evidence" value="ECO:0007669"/>
    <property type="project" value="UniProtKB-SubCell"/>
</dbReference>
<dbReference type="NCBIfam" id="NF037997">
    <property type="entry name" value="Na_Pi_symport"/>
    <property type="match status" value="1"/>
</dbReference>
<evidence type="ECO:0000313" key="7">
    <source>
        <dbReference type="EMBL" id="ACL69630.1"/>
    </source>
</evidence>
<evidence type="ECO:0000256" key="3">
    <source>
        <dbReference type="ARBA" id="ARBA00022692"/>
    </source>
</evidence>
<feature type="transmembrane region" description="Helical" evidence="6">
    <location>
        <begin position="209"/>
        <end position="230"/>
    </location>
</feature>
<organism evidence="7 8">
    <name type="scientific">Halothermothrix orenii (strain H 168 / OCM 544 / DSM 9562)</name>
    <dbReference type="NCBI Taxonomy" id="373903"/>
    <lineage>
        <taxon>Bacteria</taxon>
        <taxon>Bacillati</taxon>
        <taxon>Bacillota</taxon>
        <taxon>Clostridia</taxon>
        <taxon>Halanaerobiales</taxon>
        <taxon>Halothermotrichaceae</taxon>
        <taxon>Halothermothrix</taxon>
    </lineage>
</organism>
<keyword evidence="4 6" id="KW-1133">Transmembrane helix</keyword>
<dbReference type="GO" id="GO:0044341">
    <property type="term" value="P:sodium-dependent phosphate transport"/>
    <property type="evidence" value="ECO:0007669"/>
    <property type="project" value="InterPro"/>
</dbReference>
<dbReference type="PANTHER" id="PTHR10010">
    <property type="entry name" value="SOLUTE CARRIER FAMILY 34 SODIUM PHOSPHATE , MEMBER 2-RELATED"/>
    <property type="match status" value="1"/>
</dbReference>
<dbReference type="InterPro" id="IPR003841">
    <property type="entry name" value="Na/Pi_transpt"/>
</dbReference>
<keyword evidence="2" id="KW-1003">Cell membrane</keyword>
<dbReference type="HOGENOM" id="CLU_050150_0_1_9"/>